<dbReference type="AlphaFoldDB" id="A0A4Z2FS96"/>
<gene>
    <name evidence="2" type="ORF">EYF80_046002</name>
</gene>
<reference evidence="2 3" key="1">
    <citation type="submission" date="2019-03" db="EMBL/GenBank/DDBJ databases">
        <title>First draft genome of Liparis tanakae, snailfish: a comprehensive survey of snailfish specific genes.</title>
        <authorList>
            <person name="Kim W."/>
            <person name="Song I."/>
            <person name="Jeong J.-H."/>
            <person name="Kim D."/>
            <person name="Kim S."/>
            <person name="Ryu S."/>
            <person name="Song J.Y."/>
            <person name="Lee S.K."/>
        </authorList>
    </citation>
    <scope>NUCLEOTIDE SEQUENCE [LARGE SCALE GENOMIC DNA]</scope>
    <source>
        <tissue evidence="2">Muscle</tissue>
    </source>
</reference>
<proteinExistence type="predicted"/>
<evidence type="ECO:0000256" key="1">
    <source>
        <dbReference type="SAM" id="MobiDB-lite"/>
    </source>
</evidence>
<sequence length="61" mass="7040">MPSKELTLSSVGSHGEDDLRPKRSSRVAWGGAKRRRASPQKVVRRLRVQRYIVEFLPFSLF</sequence>
<evidence type="ECO:0000313" key="3">
    <source>
        <dbReference type="Proteomes" id="UP000314294"/>
    </source>
</evidence>
<comment type="caution">
    <text evidence="2">The sequence shown here is derived from an EMBL/GenBank/DDBJ whole genome shotgun (WGS) entry which is preliminary data.</text>
</comment>
<dbReference type="Proteomes" id="UP000314294">
    <property type="component" value="Unassembled WGS sequence"/>
</dbReference>
<keyword evidence="3" id="KW-1185">Reference proteome</keyword>
<protein>
    <submittedName>
        <fullName evidence="2">Uncharacterized protein</fullName>
    </submittedName>
</protein>
<organism evidence="2 3">
    <name type="scientific">Liparis tanakae</name>
    <name type="common">Tanaka's snailfish</name>
    <dbReference type="NCBI Taxonomy" id="230148"/>
    <lineage>
        <taxon>Eukaryota</taxon>
        <taxon>Metazoa</taxon>
        <taxon>Chordata</taxon>
        <taxon>Craniata</taxon>
        <taxon>Vertebrata</taxon>
        <taxon>Euteleostomi</taxon>
        <taxon>Actinopterygii</taxon>
        <taxon>Neopterygii</taxon>
        <taxon>Teleostei</taxon>
        <taxon>Neoteleostei</taxon>
        <taxon>Acanthomorphata</taxon>
        <taxon>Eupercaria</taxon>
        <taxon>Perciformes</taxon>
        <taxon>Cottioidei</taxon>
        <taxon>Cottales</taxon>
        <taxon>Liparidae</taxon>
        <taxon>Liparis</taxon>
    </lineage>
</organism>
<accession>A0A4Z2FS96</accession>
<dbReference type="EMBL" id="SRLO01000944">
    <property type="protein sequence ID" value="TNN43795.1"/>
    <property type="molecule type" value="Genomic_DNA"/>
</dbReference>
<name>A0A4Z2FS96_9TELE</name>
<evidence type="ECO:0000313" key="2">
    <source>
        <dbReference type="EMBL" id="TNN43795.1"/>
    </source>
</evidence>
<feature type="compositionally biased region" description="Polar residues" evidence="1">
    <location>
        <begin position="1"/>
        <end position="12"/>
    </location>
</feature>
<feature type="region of interest" description="Disordered" evidence="1">
    <location>
        <begin position="1"/>
        <end position="32"/>
    </location>
</feature>